<feature type="compositionally biased region" description="Basic and acidic residues" evidence="4">
    <location>
        <begin position="36"/>
        <end position="52"/>
    </location>
</feature>
<keyword evidence="3" id="KW-0539">Nucleus</keyword>
<accession>A0A507QNB4</accession>
<protein>
    <recommendedName>
        <fullName evidence="7">Transcription factor TFIIIC complex subunit Tfc6</fullName>
    </recommendedName>
</protein>
<dbReference type="SUPFAM" id="SSF50978">
    <property type="entry name" value="WD40 repeat-like"/>
    <property type="match status" value="1"/>
</dbReference>
<feature type="region of interest" description="Disordered" evidence="4">
    <location>
        <begin position="1"/>
        <end position="121"/>
    </location>
</feature>
<comment type="subcellular location">
    <subcellularLocation>
        <location evidence="1">Nucleus</location>
    </subcellularLocation>
</comment>
<dbReference type="Proteomes" id="UP000319663">
    <property type="component" value="Unassembled WGS sequence"/>
</dbReference>
<dbReference type="EMBL" id="VIFY01000205">
    <property type="protein sequence ID" value="TQB68584.1"/>
    <property type="molecule type" value="Genomic_DNA"/>
</dbReference>
<dbReference type="InterPro" id="IPR052416">
    <property type="entry name" value="GTF3C_component"/>
</dbReference>
<evidence type="ECO:0000256" key="3">
    <source>
        <dbReference type="ARBA" id="ARBA00023242"/>
    </source>
</evidence>
<reference evidence="5 6" key="1">
    <citation type="submission" date="2019-06" db="EMBL/GenBank/DDBJ databases">
        <title>Wine fermentation using esterase from Monascus purpureus.</title>
        <authorList>
            <person name="Geng C."/>
            <person name="Zhang Y."/>
        </authorList>
    </citation>
    <scope>NUCLEOTIDE SEQUENCE [LARGE SCALE GENOMIC DNA]</scope>
    <source>
        <strain evidence="5">HQ1</strain>
    </source>
</reference>
<evidence type="ECO:0000256" key="1">
    <source>
        <dbReference type="ARBA" id="ARBA00004123"/>
    </source>
</evidence>
<dbReference type="GO" id="GO:0000127">
    <property type="term" value="C:transcription factor TFIIIC complex"/>
    <property type="evidence" value="ECO:0007669"/>
    <property type="project" value="TreeGrafter"/>
</dbReference>
<feature type="compositionally biased region" description="Acidic residues" evidence="4">
    <location>
        <begin position="67"/>
        <end position="89"/>
    </location>
</feature>
<keyword evidence="6" id="KW-1185">Reference proteome</keyword>
<feature type="region of interest" description="Disordered" evidence="4">
    <location>
        <begin position="275"/>
        <end position="297"/>
    </location>
</feature>
<dbReference type="GO" id="GO:0005634">
    <property type="term" value="C:nucleus"/>
    <property type="evidence" value="ECO:0007669"/>
    <property type="project" value="UniProtKB-SubCell"/>
</dbReference>
<evidence type="ECO:0000313" key="6">
    <source>
        <dbReference type="Proteomes" id="UP000319663"/>
    </source>
</evidence>
<organism evidence="5 6">
    <name type="scientific">Monascus purpureus</name>
    <name type="common">Red mold</name>
    <name type="synonym">Monascus anka</name>
    <dbReference type="NCBI Taxonomy" id="5098"/>
    <lineage>
        <taxon>Eukaryota</taxon>
        <taxon>Fungi</taxon>
        <taxon>Dikarya</taxon>
        <taxon>Ascomycota</taxon>
        <taxon>Pezizomycotina</taxon>
        <taxon>Eurotiomycetes</taxon>
        <taxon>Eurotiomycetidae</taxon>
        <taxon>Eurotiales</taxon>
        <taxon>Aspergillaceae</taxon>
        <taxon>Monascus</taxon>
    </lineage>
</organism>
<comment type="caution">
    <text evidence="5">The sequence shown here is derived from an EMBL/GenBank/DDBJ whole genome shotgun (WGS) entry which is preliminary data.</text>
</comment>
<dbReference type="InterPro" id="IPR036322">
    <property type="entry name" value="WD40_repeat_dom_sf"/>
</dbReference>
<dbReference type="PANTHER" id="PTHR15052:SF2">
    <property type="entry name" value="GENERAL TRANSCRIPTION FACTOR 3C POLYPEPTIDE 2"/>
    <property type="match status" value="1"/>
</dbReference>
<feature type="compositionally biased region" description="Basic residues" evidence="4">
    <location>
        <begin position="1"/>
        <end position="15"/>
    </location>
</feature>
<evidence type="ECO:0000313" key="5">
    <source>
        <dbReference type="EMBL" id="TQB68584.1"/>
    </source>
</evidence>
<gene>
    <name evidence="5" type="ORF">MPDQ_003206</name>
</gene>
<dbReference type="STRING" id="5098.A0A507QNB4"/>
<dbReference type="PANTHER" id="PTHR15052">
    <property type="entry name" value="RNA POLYMERASE III TRANSCRIPTION INITIATION FACTOR COMPLEX SUBUNIT"/>
    <property type="match status" value="1"/>
</dbReference>
<proteinExistence type="predicted"/>
<dbReference type="InterPro" id="IPR015943">
    <property type="entry name" value="WD40/YVTN_repeat-like_dom_sf"/>
</dbReference>
<dbReference type="Gene3D" id="2.130.10.10">
    <property type="entry name" value="YVTN repeat-like/Quinoprotein amine dehydrogenase"/>
    <property type="match status" value="1"/>
</dbReference>
<dbReference type="OrthoDB" id="4703at2759"/>
<dbReference type="GO" id="GO:0006383">
    <property type="term" value="P:transcription by RNA polymerase III"/>
    <property type="evidence" value="ECO:0007669"/>
    <property type="project" value="TreeGrafter"/>
</dbReference>
<evidence type="ECO:0008006" key="7">
    <source>
        <dbReference type="Google" id="ProtNLM"/>
    </source>
</evidence>
<feature type="compositionally biased region" description="Basic and acidic residues" evidence="4">
    <location>
        <begin position="275"/>
        <end position="288"/>
    </location>
</feature>
<evidence type="ECO:0000256" key="2">
    <source>
        <dbReference type="ARBA" id="ARBA00023163"/>
    </source>
</evidence>
<name>A0A507QNB4_MONPU</name>
<sequence length="733" mass="81980">MAPARRSTRHTGSRRKYIDDPFKVAGVSEDSDSEEAANKTERKGKRTARDATDSTDEEFVDAHADDSVDEDDHDQIDVPEDGEEALEEPNWDKTAGKRRGMGTGHIKKRRPDGTVALPRDDTHSRGTWNLGEYSGKALHLKLTFGTDERDVLAMIYSRDRWCRGIDSTLPTRTSLDKVHSAHDYKYGQTFGVEPEEVRRERTQAWDWYYIPSIGGKLREQQRVEKMKEESARRTYMPLPKGKHTVIIGPIDDQAVFHLGQNESVNFGEAWSELNSQERKGCKPSHDKSGQAATSAEGKRRVREGWILNIGSKVQCLAWAPNQGGLIQHLAVVAPISDEQKKAFNTEEPKEAPAFSPSQPYPSALQIWTFKARQEDRPTKTLDTDFRPRLQLALCTNWGDLRRIAWCPVARDSREEDDKDALKNTGLLAGVWGDGKVRVLDIKISRDPDATEFYEVRSPIFEARPPSTVCTSVTWLSPSDIAVGCANGYVAVWSILSSEPSIPPLPYIYQQIHSTYVLNLASAYPTHPHLLATTAMDGETRLISLLDPQMDTVETNRMRIASPYISYSPFLQAFLSSDENDFARLLAVRRFFTSTAVAKIQNTISAMAPCSTWHPSALIGSADGTVIATNPVRRQLYSKEKQYQQTWFTHEWARGREAGDSGASRFQDGFVAEPANLLRNLMGDRKLVNSIPLITIFEDGTHVTALAWNPNQLCAGWASAGMGCGIIRVEDLAL</sequence>
<dbReference type="AlphaFoldDB" id="A0A507QNB4"/>
<evidence type="ECO:0000256" key="4">
    <source>
        <dbReference type="SAM" id="MobiDB-lite"/>
    </source>
</evidence>
<keyword evidence="2" id="KW-0804">Transcription</keyword>
<feature type="compositionally biased region" description="Basic residues" evidence="4">
    <location>
        <begin position="96"/>
        <end position="110"/>
    </location>
</feature>